<keyword evidence="8" id="KW-1185">Reference proteome</keyword>
<accession>A0ABP9V8H6</accession>
<dbReference type="Pfam" id="PF00589">
    <property type="entry name" value="Phage_integrase"/>
    <property type="match status" value="1"/>
</dbReference>
<feature type="domain" description="Tyr recombinase" evidence="5">
    <location>
        <begin position="188"/>
        <end position="392"/>
    </location>
</feature>
<evidence type="ECO:0000313" key="7">
    <source>
        <dbReference type="EMBL" id="GAA5501585.1"/>
    </source>
</evidence>
<sequence length="400" mass="44584">MAGGERLKGKNRAGSFRQRGKRWEGSMYVREIGKRVSVTEATEAKARKALQTLVSEIQRGEALARRTEHTFGAYAEHVISTRTLSDRTRDLYRSQVRLYCRPLRDVKLDQITPDMLSKLYSDIQKGVIWDERGRKQAGTKPRKVRVAQIVHVVVRLVLKTALDREIIAKNPADVSGVRPADTKGGEVGHVKAWTPEQAARILKAAGQVTNGPIIAFLLLTGMRRGEALALKWEAVNLRDGFVTVKATRSPSDGTIREDKPKTGRSRRDVPLTEESAAVLSILNKSCTQSEKTMRARHVFRNTVDKPLAPLAVNVTLTRCLDLLDAEKDENGDPVEPMPRLPVHSLRHTFVSIMAAQGHPLHVIADWIGDRPETVSRVYLHVFKGRHVMPSLGIGNFQGKS</sequence>
<evidence type="ECO:0000256" key="2">
    <source>
        <dbReference type="ARBA" id="ARBA00023172"/>
    </source>
</evidence>
<name>A0ABP9V8H6_9DEIO</name>
<feature type="region of interest" description="Disordered" evidence="4">
    <location>
        <begin position="248"/>
        <end position="270"/>
    </location>
</feature>
<feature type="compositionally biased region" description="Basic and acidic residues" evidence="4">
    <location>
        <begin position="254"/>
        <end position="270"/>
    </location>
</feature>
<dbReference type="PANTHER" id="PTHR30349:SF84">
    <property type="entry name" value="PHAGE-RELATED INTEGRASE"/>
    <property type="match status" value="1"/>
</dbReference>
<proteinExistence type="predicted"/>
<organism evidence="7 8">
    <name type="scientific">Deinococcus xinjiangensis</name>
    <dbReference type="NCBI Taxonomy" id="457454"/>
    <lineage>
        <taxon>Bacteria</taxon>
        <taxon>Thermotogati</taxon>
        <taxon>Deinococcota</taxon>
        <taxon>Deinococci</taxon>
        <taxon>Deinococcales</taxon>
        <taxon>Deinococcaceae</taxon>
        <taxon>Deinococcus</taxon>
    </lineage>
</organism>
<reference evidence="7 8" key="1">
    <citation type="submission" date="2024-02" db="EMBL/GenBank/DDBJ databases">
        <title>Deinococcus xinjiangensis NBRC 107630.</title>
        <authorList>
            <person name="Ichikawa N."/>
            <person name="Katano-Makiyama Y."/>
            <person name="Hidaka K."/>
        </authorList>
    </citation>
    <scope>NUCLEOTIDE SEQUENCE [LARGE SCALE GENOMIC DNA]</scope>
    <source>
        <strain evidence="7 8">NBRC 107630</strain>
    </source>
</reference>
<dbReference type="EMBL" id="BAABRN010000011">
    <property type="protein sequence ID" value="GAA5501585.1"/>
    <property type="molecule type" value="Genomic_DNA"/>
</dbReference>
<dbReference type="Proteomes" id="UP001458946">
    <property type="component" value="Unassembled WGS sequence"/>
</dbReference>
<dbReference type="SUPFAM" id="SSF56349">
    <property type="entry name" value="DNA breaking-rejoining enzymes"/>
    <property type="match status" value="1"/>
</dbReference>
<comment type="caution">
    <text evidence="7">The sequence shown here is derived from an EMBL/GenBank/DDBJ whole genome shotgun (WGS) entry which is preliminary data.</text>
</comment>
<evidence type="ECO:0000259" key="6">
    <source>
        <dbReference type="PROSITE" id="PS51900"/>
    </source>
</evidence>
<dbReference type="Gene3D" id="1.10.150.130">
    <property type="match status" value="1"/>
</dbReference>
<dbReference type="PROSITE" id="PS51900">
    <property type="entry name" value="CB"/>
    <property type="match status" value="1"/>
</dbReference>
<keyword evidence="2" id="KW-0233">DNA recombination</keyword>
<feature type="domain" description="Core-binding (CB)" evidence="6">
    <location>
        <begin position="69"/>
        <end position="162"/>
    </location>
</feature>
<dbReference type="InterPro" id="IPR010998">
    <property type="entry name" value="Integrase_recombinase_N"/>
</dbReference>
<evidence type="ECO:0000256" key="3">
    <source>
        <dbReference type="PROSITE-ProRule" id="PRU01248"/>
    </source>
</evidence>
<dbReference type="InterPro" id="IPR044068">
    <property type="entry name" value="CB"/>
</dbReference>
<dbReference type="PROSITE" id="PS51898">
    <property type="entry name" value="TYR_RECOMBINASE"/>
    <property type="match status" value="1"/>
</dbReference>
<gene>
    <name evidence="7" type="primary">xerC_3</name>
    <name evidence="7" type="ORF">Dxin01_01321</name>
</gene>
<protein>
    <submittedName>
        <fullName evidence="7">Tyrosine recombinase XerC</fullName>
    </submittedName>
</protein>
<dbReference type="InterPro" id="IPR013762">
    <property type="entry name" value="Integrase-like_cat_sf"/>
</dbReference>
<evidence type="ECO:0000256" key="1">
    <source>
        <dbReference type="ARBA" id="ARBA00023125"/>
    </source>
</evidence>
<dbReference type="Gene3D" id="1.10.443.10">
    <property type="entry name" value="Intergrase catalytic core"/>
    <property type="match status" value="1"/>
</dbReference>
<dbReference type="InterPro" id="IPR011010">
    <property type="entry name" value="DNA_brk_join_enz"/>
</dbReference>
<dbReference type="CDD" id="cd01189">
    <property type="entry name" value="INT_ICEBs1_C_like"/>
    <property type="match status" value="1"/>
</dbReference>
<evidence type="ECO:0000313" key="8">
    <source>
        <dbReference type="Proteomes" id="UP001458946"/>
    </source>
</evidence>
<dbReference type="PANTHER" id="PTHR30349">
    <property type="entry name" value="PHAGE INTEGRASE-RELATED"/>
    <property type="match status" value="1"/>
</dbReference>
<evidence type="ECO:0000259" key="5">
    <source>
        <dbReference type="PROSITE" id="PS51898"/>
    </source>
</evidence>
<keyword evidence="1 3" id="KW-0238">DNA-binding</keyword>
<dbReference type="InterPro" id="IPR002104">
    <property type="entry name" value="Integrase_catalytic"/>
</dbReference>
<dbReference type="InterPro" id="IPR050090">
    <property type="entry name" value="Tyrosine_recombinase_XerCD"/>
</dbReference>
<evidence type="ECO:0000256" key="4">
    <source>
        <dbReference type="SAM" id="MobiDB-lite"/>
    </source>
</evidence>